<evidence type="ECO:0000256" key="1">
    <source>
        <dbReference type="SAM" id="Coils"/>
    </source>
</evidence>
<organism evidence="2 3">
    <name type="scientific">Thiothrix litoralis</name>
    <dbReference type="NCBI Taxonomy" id="2891210"/>
    <lineage>
        <taxon>Bacteria</taxon>
        <taxon>Pseudomonadati</taxon>
        <taxon>Pseudomonadota</taxon>
        <taxon>Gammaproteobacteria</taxon>
        <taxon>Thiotrichales</taxon>
        <taxon>Thiotrichaceae</taxon>
        <taxon>Thiothrix</taxon>
    </lineage>
</organism>
<keyword evidence="3" id="KW-1185">Reference proteome</keyword>
<sequence length="96" mass="10790">MNTKEDYQQKVEAELALAQAKLAEFQAHAKVVSADTRISYNKQMSELEQRFDDTKARLKELGEASDGAWEDLKEGVETAWNAWSTSVQHAAAKFKA</sequence>
<name>A0ABX7WMF2_9GAMM</name>
<proteinExistence type="predicted"/>
<reference evidence="2 3" key="1">
    <citation type="submission" date="2021-04" db="EMBL/GenBank/DDBJ databases">
        <title>Genomics, taxonomy and metabolism of representatives of sulfur bacteria of the genus Thiothrix: Thiothrix fructosivorans QT, Thiothrix unzii A1T and three new species, Thiothrix subterranea sp. nov., Thiothrix litoralis sp. nov. and 'Candidatus Thiothrix anitrata' sp. nov.</title>
        <authorList>
            <person name="Ravin N.V."/>
            <person name="Smolyakov D."/>
            <person name="Rudenko T.S."/>
            <person name="Mardanov A.V."/>
            <person name="Beletsky A.V."/>
            <person name="Markov N.D."/>
            <person name="Fomenkov A.I."/>
            <person name="Roberts R.J."/>
            <person name="Karnachuk O.V."/>
            <person name="Novikov A."/>
            <person name="Grabovich M.Y."/>
        </authorList>
    </citation>
    <scope>NUCLEOTIDE SEQUENCE [LARGE SCALE GENOMIC DNA]</scope>
    <source>
        <strain evidence="2 3">AS</strain>
    </source>
</reference>
<feature type="coiled-coil region" evidence="1">
    <location>
        <begin position="8"/>
        <end position="64"/>
    </location>
</feature>
<evidence type="ECO:0000313" key="3">
    <source>
        <dbReference type="Proteomes" id="UP000672039"/>
    </source>
</evidence>
<accession>A0ABX7WMF2</accession>
<gene>
    <name evidence="2" type="ORF">J9253_10390</name>
</gene>
<evidence type="ECO:0008006" key="4">
    <source>
        <dbReference type="Google" id="ProtNLM"/>
    </source>
</evidence>
<protein>
    <recommendedName>
        <fullName evidence="4">Coiled coil domain-containing protein</fullName>
    </recommendedName>
</protein>
<keyword evidence="1" id="KW-0175">Coiled coil</keyword>
<dbReference type="Proteomes" id="UP000672039">
    <property type="component" value="Chromosome"/>
</dbReference>
<dbReference type="RefSeq" id="WP_210220956.1">
    <property type="nucleotide sequence ID" value="NZ_CP072801.1"/>
</dbReference>
<dbReference type="EMBL" id="CP072801">
    <property type="protein sequence ID" value="QTR44465.1"/>
    <property type="molecule type" value="Genomic_DNA"/>
</dbReference>
<evidence type="ECO:0000313" key="2">
    <source>
        <dbReference type="EMBL" id="QTR44465.1"/>
    </source>
</evidence>